<name>X0T9V5_9ZZZZ</name>
<organism evidence="1">
    <name type="scientific">marine sediment metagenome</name>
    <dbReference type="NCBI Taxonomy" id="412755"/>
    <lineage>
        <taxon>unclassified sequences</taxon>
        <taxon>metagenomes</taxon>
        <taxon>ecological metagenomes</taxon>
    </lineage>
</organism>
<comment type="caution">
    <text evidence="1">The sequence shown here is derived from an EMBL/GenBank/DDBJ whole genome shotgun (WGS) entry which is preliminary data.</text>
</comment>
<dbReference type="AlphaFoldDB" id="X0T9V5"/>
<sequence>GKIHSTQRFPLTKLFPGSLCITPDGKKLIECCFFNIENLEHQDTSFPSIKIPKKIQIKGLKINPINGQFFIDLFYEIDNVKECFPRDPPSWGQWEATGKVYGEIKMFKKKIKLNGWGIMEITHSI</sequence>
<evidence type="ECO:0000313" key="1">
    <source>
        <dbReference type="EMBL" id="GAF90298.1"/>
    </source>
</evidence>
<proteinExistence type="predicted"/>
<accession>X0T9V5</accession>
<feature type="non-terminal residue" evidence="1">
    <location>
        <position position="1"/>
    </location>
</feature>
<reference evidence="1" key="1">
    <citation type="journal article" date="2014" name="Front. Microbiol.">
        <title>High frequency of phylogenetically diverse reductive dehalogenase-homologous genes in deep subseafloor sedimentary metagenomes.</title>
        <authorList>
            <person name="Kawai M."/>
            <person name="Futagami T."/>
            <person name="Toyoda A."/>
            <person name="Takaki Y."/>
            <person name="Nishi S."/>
            <person name="Hori S."/>
            <person name="Arai W."/>
            <person name="Tsubouchi T."/>
            <person name="Morono Y."/>
            <person name="Uchiyama I."/>
            <person name="Ito T."/>
            <person name="Fujiyama A."/>
            <person name="Inagaki F."/>
            <person name="Takami H."/>
        </authorList>
    </citation>
    <scope>NUCLEOTIDE SEQUENCE</scope>
    <source>
        <strain evidence="1">Expedition CK06-06</strain>
    </source>
</reference>
<gene>
    <name evidence="1" type="ORF">S01H1_25522</name>
</gene>
<protein>
    <submittedName>
        <fullName evidence="1">Uncharacterized protein</fullName>
    </submittedName>
</protein>
<dbReference type="EMBL" id="BARS01015424">
    <property type="protein sequence ID" value="GAF90298.1"/>
    <property type="molecule type" value="Genomic_DNA"/>
</dbReference>